<accession>A0A147K8S2</accession>
<gene>
    <name evidence="2" type="ORF">Q75_08680</name>
</gene>
<dbReference type="InterPro" id="IPR020076">
    <property type="entry name" value="DUF2768"/>
</dbReference>
<reference evidence="2 3" key="1">
    <citation type="journal article" date="2016" name="Front. Microbiol.">
        <title>Microevolution Analysis of Bacillus coahuilensis Unveils Differences in Phosphorus Acquisition Strategies and Their Regulation.</title>
        <authorList>
            <person name="Gomez-Lunar Z."/>
            <person name="Hernandez-Gonzalez I."/>
            <person name="Rodriguez-Torres M.D."/>
            <person name="Souza V."/>
            <person name="Olmedo-Alvarez G."/>
        </authorList>
    </citation>
    <scope>NUCLEOTIDE SEQUENCE [LARGE SCALE GENOMIC DNA]</scope>
    <source>
        <strain evidence="3">p1.1.43</strain>
    </source>
</reference>
<evidence type="ECO:0000256" key="1">
    <source>
        <dbReference type="SAM" id="Phobius"/>
    </source>
</evidence>
<keyword evidence="1" id="KW-0812">Transmembrane</keyword>
<keyword evidence="1" id="KW-1133">Transmembrane helix</keyword>
<comment type="caution">
    <text evidence="2">The sequence shown here is derived from an EMBL/GenBank/DDBJ whole genome shotgun (WGS) entry which is preliminary data.</text>
</comment>
<feature type="transmembrane region" description="Helical" evidence="1">
    <location>
        <begin position="38"/>
        <end position="60"/>
    </location>
</feature>
<keyword evidence="1" id="KW-0472">Membrane</keyword>
<sequence>MSSMMKMWISFASMGFMFVSILIIFLSRYKLNNKILKFTTALIAYLLMISGGLMMIYIVFSGPTGV</sequence>
<evidence type="ECO:0000313" key="2">
    <source>
        <dbReference type="EMBL" id="KUP06584.1"/>
    </source>
</evidence>
<organism evidence="2 3">
    <name type="scientific">Bacillus coahuilensis p1.1.43</name>
    <dbReference type="NCBI Taxonomy" id="1150625"/>
    <lineage>
        <taxon>Bacteria</taxon>
        <taxon>Bacillati</taxon>
        <taxon>Bacillota</taxon>
        <taxon>Bacilli</taxon>
        <taxon>Bacillales</taxon>
        <taxon>Bacillaceae</taxon>
        <taxon>Bacillus</taxon>
    </lineage>
</organism>
<feature type="transmembrane region" description="Helical" evidence="1">
    <location>
        <begin position="6"/>
        <end position="26"/>
    </location>
</feature>
<dbReference type="EMBL" id="LDYG01000028">
    <property type="protein sequence ID" value="KUP06584.1"/>
    <property type="molecule type" value="Genomic_DNA"/>
</dbReference>
<proteinExistence type="predicted"/>
<dbReference type="RefSeq" id="WP_010173092.1">
    <property type="nucleotide sequence ID" value="NZ_LDYG01000028.1"/>
</dbReference>
<evidence type="ECO:0008006" key="4">
    <source>
        <dbReference type="Google" id="ProtNLM"/>
    </source>
</evidence>
<dbReference type="PATRIC" id="fig|1150625.3.peg.1838"/>
<dbReference type="OrthoDB" id="2476435at2"/>
<dbReference type="AlphaFoldDB" id="A0A147K8S2"/>
<keyword evidence="3" id="KW-1185">Reference proteome</keyword>
<dbReference type="STRING" id="1150625.Q75_08680"/>
<dbReference type="Proteomes" id="UP000074108">
    <property type="component" value="Unassembled WGS sequence"/>
</dbReference>
<name>A0A147K8S2_9BACI</name>
<dbReference type="Pfam" id="PF10966">
    <property type="entry name" value="DUF2768"/>
    <property type="match status" value="1"/>
</dbReference>
<evidence type="ECO:0000313" key="3">
    <source>
        <dbReference type="Proteomes" id="UP000074108"/>
    </source>
</evidence>
<protein>
    <recommendedName>
        <fullName evidence="4">NAD(FAD)-dependent dehydrogenase</fullName>
    </recommendedName>
</protein>